<feature type="chain" id="PRO_5047420612" evidence="1">
    <location>
        <begin position="24"/>
        <end position="226"/>
    </location>
</feature>
<dbReference type="EMBL" id="JBHRXK010000002">
    <property type="protein sequence ID" value="MFC3550393.1"/>
    <property type="molecule type" value="Genomic_DNA"/>
</dbReference>
<gene>
    <name evidence="2" type="ORF">ACFOLC_05135</name>
</gene>
<name>A0ABV7RQB9_9GAMM</name>
<proteinExistence type="predicted"/>
<dbReference type="PANTHER" id="PTHR36920">
    <property type="match status" value="1"/>
</dbReference>
<dbReference type="SUPFAM" id="SSF56925">
    <property type="entry name" value="OMPA-like"/>
    <property type="match status" value="1"/>
</dbReference>
<reference evidence="3" key="1">
    <citation type="journal article" date="2019" name="Int. J. Syst. Evol. Microbiol.">
        <title>The Global Catalogue of Microorganisms (GCM) 10K type strain sequencing project: providing services to taxonomists for standard genome sequencing and annotation.</title>
        <authorList>
            <consortium name="The Broad Institute Genomics Platform"/>
            <consortium name="The Broad Institute Genome Sequencing Center for Infectious Disease"/>
            <person name="Wu L."/>
            <person name="Ma J."/>
        </authorList>
    </citation>
    <scope>NUCLEOTIDE SEQUENCE [LARGE SCALE GENOMIC DNA]</scope>
    <source>
        <strain evidence="3">KCTC 42875</strain>
    </source>
</reference>
<dbReference type="InterPro" id="IPR011250">
    <property type="entry name" value="OMP/PagP_B-barrel"/>
</dbReference>
<accession>A0ABV7RQB9</accession>
<protein>
    <submittedName>
        <fullName evidence="2">OmpW family protein</fullName>
    </submittedName>
</protein>
<evidence type="ECO:0000256" key="1">
    <source>
        <dbReference type="SAM" id="SignalP"/>
    </source>
</evidence>
<evidence type="ECO:0000313" key="3">
    <source>
        <dbReference type="Proteomes" id="UP001595740"/>
    </source>
</evidence>
<organism evidence="2 3">
    <name type="scientific">Lysobacter cavernae</name>
    <dbReference type="NCBI Taxonomy" id="1685901"/>
    <lineage>
        <taxon>Bacteria</taxon>
        <taxon>Pseudomonadati</taxon>
        <taxon>Pseudomonadota</taxon>
        <taxon>Gammaproteobacteria</taxon>
        <taxon>Lysobacterales</taxon>
        <taxon>Lysobacteraceae</taxon>
        <taxon>Lysobacter</taxon>
    </lineage>
</organism>
<dbReference type="Pfam" id="PF03922">
    <property type="entry name" value="OmpW"/>
    <property type="match status" value="1"/>
</dbReference>
<dbReference type="PANTHER" id="PTHR36920:SF1">
    <property type="entry name" value="OUTER MEMBRANE PROTEIN W"/>
    <property type="match status" value="1"/>
</dbReference>
<dbReference type="Proteomes" id="UP001595740">
    <property type="component" value="Unassembled WGS sequence"/>
</dbReference>
<dbReference type="Gene3D" id="2.40.160.20">
    <property type="match status" value="1"/>
</dbReference>
<dbReference type="RefSeq" id="WP_386758162.1">
    <property type="nucleotide sequence ID" value="NZ_JBHRXK010000002.1"/>
</dbReference>
<dbReference type="InterPro" id="IPR005618">
    <property type="entry name" value="OMPW"/>
</dbReference>
<sequence>MMRFRHLTLAVLATLAAAPAAFAQDASTDTTASDSYASTASGKRFAVVGGYALSEPTKNPSIAGERSNVDGDGAATLSASWYITDNIAVEAWGAADKFGHRVKTGNGKVASVDSQPYAVSGQYHFRNADAIVRPFVGLGYFEANVDGEQAEPTGALAGQRIGVETAKGAMATAGVDLNINPTWFARADVRYLQDTSGQPNVMIDGVNAGKAELNPVILGVGLGARF</sequence>
<keyword evidence="1" id="KW-0732">Signal</keyword>
<feature type="signal peptide" evidence="1">
    <location>
        <begin position="1"/>
        <end position="23"/>
    </location>
</feature>
<comment type="caution">
    <text evidence="2">The sequence shown here is derived from an EMBL/GenBank/DDBJ whole genome shotgun (WGS) entry which is preliminary data.</text>
</comment>
<evidence type="ECO:0000313" key="2">
    <source>
        <dbReference type="EMBL" id="MFC3550393.1"/>
    </source>
</evidence>
<keyword evidence="3" id="KW-1185">Reference proteome</keyword>